<dbReference type="PANTHER" id="PTHR33112">
    <property type="entry name" value="DOMAIN PROTEIN, PUTATIVE-RELATED"/>
    <property type="match status" value="1"/>
</dbReference>
<evidence type="ECO:0000313" key="6">
    <source>
        <dbReference type="Proteomes" id="UP000800035"/>
    </source>
</evidence>
<evidence type="ECO:0000259" key="4">
    <source>
        <dbReference type="SMART" id="SM00291"/>
    </source>
</evidence>
<dbReference type="Gene3D" id="3.30.60.90">
    <property type="match status" value="1"/>
</dbReference>
<dbReference type="Pfam" id="PF06985">
    <property type="entry name" value="HET"/>
    <property type="match status" value="1"/>
</dbReference>
<keyword evidence="2" id="KW-0863">Zinc-finger</keyword>
<dbReference type="AlphaFoldDB" id="A0A6A5TDW0"/>
<dbReference type="InterPro" id="IPR043145">
    <property type="entry name" value="Znf_ZZ_sf"/>
</dbReference>
<dbReference type="PANTHER" id="PTHR33112:SF15">
    <property type="entry name" value="HETEROKARYON INCOMPATIBILITY DOMAIN-CONTAINING PROTEIN"/>
    <property type="match status" value="1"/>
</dbReference>
<dbReference type="SMART" id="SM00291">
    <property type="entry name" value="ZnF_ZZ"/>
    <property type="match status" value="1"/>
</dbReference>
<dbReference type="InterPro" id="IPR000433">
    <property type="entry name" value="Znf_ZZ"/>
</dbReference>
<dbReference type="EMBL" id="ML977026">
    <property type="protein sequence ID" value="KAF1950394.1"/>
    <property type="molecule type" value="Genomic_DNA"/>
</dbReference>
<evidence type="ECO:0000313" key="5">
    <source>
        <dbReference type="EMBL" id="KAF1950394.1"/>
    </source>
</evidence>
<keyword evidence="6" id="KW-1185">Reference proteome</keyword>
<reference evidence="5" key="1">
    <citation type="journal article" date="2020" name="Stud. Mycol.">
        <title>101 Dothideomycetes genomes: a test case for predicting lifestyles and emergence of pathogens.</title>
        <authorList>
            <person name="Haridas S."/>
            <person name="Albert R."/>
            <person name="Binder M."/>
            <person name="Bloem J."/>
            <person name="Labutti K."/>
            <person name="Salamov A."/>
            <person name="Andreopoulos B."/>
            <person name="Baker S."/>
            <person name="Barry K."/>
            <person name="Bills G."/>
            <person name="Bluhm B."/>
            <person name="Cannon C."/>
            <person name="Castanera R."/>
            <person name="Culley D."/>
            <person name="Daum C."/>
            <person name="Ezra D."/>
            <person name="Gonzalez J."/>
            <person name="Henrissat B."/>
            <person name="Kuo A."/>
            <person name="Liang C."/>
            <person name="Lipzen A."/>
            <person name="Lutzoni F."/>
            <person name="Magnuson J."/>
            <person name="Mondo S."/>
            <person name="Nolan M."/>
            <person name="Ohm R."/>
            <person name="Pangilinan J."/>
            <person name="Park H.-J."/>
            <person name="Ramirez L."/>
            <person name="Alfaro M."/>
            <person name="Sun H."/>
            <person name="Tritt A."/>
            <person name="Yoshinaga Y."/>
            <person name="Zwiers L.-H."/>
            <person name="Turgeon B."/>
            <person name="Goodwin S."/>
            <person name="Spatafora J."/>
            <person name="Crous P."/>
            <person name="Grigoriev I."/>
        </authorList>
    </citation>
    <scope>NUCLEOTIDE SEQUENCE</scope>
    <source>
        <strain evidence="5">CBS 675.92</strain>
    </source>
</reference>
<keyword evidence="3" id="KW-0862">Zinc</keyword>
<organism evidence="5 6">
    <name type="scientific">Byssothecium circinans</name>
    <dbReference type="NCBI Taxonomy" id="147558"/>
    <lineage>
        <taxon>Eukaryota</taxon>
        <taxon>Fungi</taxon>
        <taxon>Dikarya</taxon>
        <taxon>Ascomycota</taxon>
        <taxon>Pezizomycotina</taxon>
        <taxon>Dothideomycetes</taxon>
        <taxon>Pleosporomycetidae</taxon>
        <taxon>Pleosporales</taxon>
        <taxon>Massarineae</taxon>
        <taxon>Massarinaceae</taxon>
        <taxon>Byssothecium</taxon>
    </lineage>
</organism>
<evidence type="ECO:0000256" key="2">
    <source>
        <dbReference type="ARBA" id="ARBA00022771"/>
    </source>
</evidence>
<gene>
    <name evidence="5" type="ORF">CC80DRAFT_578338</name>
</gene>
<evidence type="ECO:0000256" key="3">
    <source>
        <dbReference type="ARBA" id="ARBA00022833"/>
    </source>
</evidence>
<evidence type="ECO:0000256" key="1">
    <source>
        <dbReference type="ARBA" id="ARBA00022723"/>
    </source>
</evidence>
<protein>
    <submittedName>
        <fullName evidence="5">HET-domain-containing protein</fullName>
    </submittedName>
</protein>
<name>A0A6A5TDW0_9PLEO</name>
<proteinExistence type="predicted"/>
<dbReference type="Proteomes" id="UP000800035">
    <property type="component" value="Unassembled WGS sequence"/>
</dbReference>
<accession>A0A6A5TDW0</accession>
<dbReference type="InterPro" id="IPR010730">
    <property type="entry name" value="HET"/>
</dbReference>
<dbReference type="GO" id="GO:0008270">
    <property type="term" value="F:zinc ion binding"/>
    <property type="evidence" value="ECO:0007669"/>
    <property type="project" value="UniProtKB-KW"/>
</dbReference>
<keyword evidence="1" id="KW-0479">Metal-binding</keyword>
<sequence>MAQLSTSEPYFIDISAYGSLRTRTCDTCRKPCLRTRAPWYRCIICPNFGVCNECFQARQFEHENHGFDEVNVEYLIKHNLTRKGDWMRYVIQPDTKCFTCLDNQPNAGQREWRSLHGFFMSDLKRSGSKGCQLCSLVYRGLSTALPSAVSENPGVDMVVGPKHIRVSLNGSRAYQTDCMLIDQWQWYFYALPGVESPWPSVDVAPEYESEFSSAKCFDQLRAWINKCDTQHPHLHCSGADKSMPRRLLSLSSGTDGLSLRLQEVPDSSFGRYIALSHCWGALPTLRTLSTNIIEMRQSIALEDLPKTFKDAVYCAQQLDIEFIWIDSLCIIQDDALDWQIESSKMEQYYSKAWLVIIAAAAGGDTEGFLGSRPAIYQGIPLQTVEASGEFDMCIRHVFPHIQGDASSDADMQGSFTSLRGWCLQETILARRSVSFHASEMVWECHTSINCQCGRKLPLSGTFDLDRLKRKYEPIEPFHYIPSVLGTGSRFTYPVDRWRYIGKPFTRRLTRAAMSEEWRALTVPLYTQRQLTKRSDKLPALAGIAALLGSWDMGCYMAGIWKEDAQLGLLWNIKAREERPALSDPPAPSFSWASIDQRVEYKLPGYAAHAALESEKFLYGDVNIRVMNVAMQLESSSPYGAVSGGNITLSGLISHSYLSLHDGKFNLEPMVDCKTVQTHYTRAYGKRDLFFPDTFLQAAVLQGKDKSLMTTVRRSQKARSEQQDFTSEVDCLIVANIRTPVRDPRGIFGVPPDTQEYALLVLGKIECSGDIWIYERLGMAVFLFKPDIGTAWLEKAEEREIIIR</sequence>
<dbReference type="OrthoDB" id="8300194at2759"/>
<dbReference type="SUPFAM" id="SSF57850">
    <property type="entry name" value="RING/U-box"/>
    <property type="match status" value="1"/>
</dbReference>
<feature type="domain" description="ZZ-type" evidence="4">
    <location>
        <begin position="19"/>
        <end position="64"/>
    </location>
</feature>